<evidence type="ECO:0000256" key="4">
    <source>
        <dbReference type="ARBA" id="ARBA00023242"/>
    </source>
</evidence>
<feature type="compositionally biased region" description="Basic residues" evidence="6">
    <location>
        <begin position="467"/>
        <end position="479"/>
    </location>
</feature>
<feature type="region of interest" description="Disordered" evidence="6">
    <location>
        <begin position="71"/>
        <end position="114"/>
    </location>
</feature>
<dbReference type="InterPro" id="IPR045912">
    <property type="entry name" value="FOXJ2/3-like"/>
</dbReference>
<comment type="subcellular location">
    <subcellularLocation>
        <location evidence="5">Nucleus</location>
    </subcellularLocation>
</comment>
<dbReference type="InterPro" id="IPR036390">
    <property type="entry name" value="WH_DNA-bd_sf"/>
</dbReference>
<feature type="region of interest" description="Disordered" evidence="6">
    <location>
        <begin position="186"/>
        <end position="205"/>
    </location>
</feature>
<evidence type="ECO:0000256" key="6">
    <source>
        <dbReference type="SAM" id="MobiDB-lite"/>
    </source>
</evidence>
<name>A0A2T4BQA5_TRILO</name>
<dbReference type="PANTHER" id="PTHR46078:SF2">
    <property type="entry name" value="FORK-HEAD DOMAIN-CONTAINING PROTEIN"/>
    <property type="match status" value="1"/>
</dbReference>
<dbReference type="SUPFAM" id="SSF46785">
    <property type="entry name" value="Winged helix' DNA-binding domain"/>
    <property type="match status" value="1"/>
</dbReference>
<dbReference type="PANTHER" id="PTHR46078">
    <property type="entry name" value="FORKHEAD BOX PROTEIN J2 FAMILY MEMBER"/>
    <property type="match status" value="1"/>
</dbReference>
<proteinExistence type="predicted"/>
<dbReference type="PROSITE" id="PS50039">
    <property type="entry name" value="FORK_HEAD_3"/>
    <property type="match status" value="1"/>
</dbReference>
<feature type="DNA-binding region" description="Fork-head" evidence="5">
    <location>
        <begin position="360"/>
        <end position="478"/>
    </location>
</feature>
<feature type="domain" description="Fork-head" evidence="7">
    <location>
        <begin position="360"/>
        <end position="478"/>
    </location>
</feature>
<feature type="compositionally biased region" description="Basic and acidic residues" evidence="6">
    <location>
        <begin position="418"/>
        <end position="427"/>
    </location>
</feature>
<feature type="region of interest" description="Disordered" evidence="6">
    <location>
        <begin position="466"/>
        <end position="525"/>
    </location>
</feature>
<dbReference type="GO" id="GO:0000981">
    <property type="term" value="F:DNA-binding transcription factor activity, RNA polymerase II-specific"/>
    <property type="evidence" value="ECO:0007669"/>
    <property type="project" value="TreeGrafter"/>
</dbReference>
<dbReference type="Gene3D" id="1.10.10.10">
    <property type="entry name" value="Winged helix-like DNA-binding domain superfamily/Winged helix DNA-binding domain"/>
    <property type="match status" value="1"/>
</dbReference>
<evidence type="ECO:0000259" key="7">
    <source>
        <dbReference type="PROSITE" id="PS50039"/>
    </source>
</evidence>
<dbReference type="GO" id="GO:0005634">
    <property type="term" value="C:nucleus"/>
    <property type="evidence" value="ECO:0007669"/>
    <property type="project" value="UniProtKB-SubCell"/>
</dbReference>
<dbReference type="Proteomes" id="UP000240760">
    <property type="component" value="Unassembled WGS sequence"/>
</dbReference>
<evidence type="ECO:0000256" key="2">
    <source>
        <dbReference type="ARBA" id="ARBA00023125"/>
    </source>
</evidence>
<sequence length="695" mass="74955">MALQMLERKLPVDSYTDFRHPQQTEQQSCLMACCSPAALSTLPSDFGHQGRQEHHQPDTCSFPPAVCALHQEQQRHQPHPQQQQEEQQQQQQQEPQDHHQHGRRILSPTPACSDAAGAYMSPYQSLYQPRSQNIWPSPPLGPGDIQSCISFQDSPLCRSARLSYYTTSPASPSGWSSASVTGYPPITTTTAPTSTTTTTALFDPRNSSDQTLFRLRIPMSAQELPAQQHQADMSSSTPYTPGFGAESDADISAGLHMSVATPKMMHRCVGAMSPRPPSFPTMSTRLMRKSAMDTQIHPRMRAARRRRRDDTELLKSIGTAPKAAPTPAPTSVPVEAITVPGDPVPPTTSAGAAAVGHDEKTDEPYAKLIYRALMSRPDYTMTLQELYQWFRDHTTKAKNEKGGWQNSIRHNLSMNGAFERRDRKRAQGPEPSTCAEKAAALAGESKRANEWVLAEAAIGKGVQSTTRYRKGNAGRRASRRSASTSQPGAGDGLVAGGGGGRGSVSSSSYHQRTSTKALSGQKGGCAARNARVRSSHLYGQGLSLADGRQYRLIESGLGSPPPASMPDAYYSMPIAIPRMDPALQSPMAAAAHGHDFVGAPDAAASDLFGLQMAAGPRGSSNGGGGDMSVSYMGHHHHQQEEPLYVPPFPYGIADVHVQLDYSGEDGSGDVAAQLRRYEALTGTPRLSWASPHGGM</sequence>
<evidence type="ECO:0000313" key="9">
    <source>
        <dbReference type="Proteomes" id="UP000240760"/>
    </source>
</evidence>
<evidence type="ECO:0000256" key="5">
    <source>
        <dbReference type="PROSITE-ProRule" id="PRU00089"/>
    </source>
</evidence>
<dbReference type="InterPro" id="IPR001766">
    <property type="entry name" value="Fork_head_dom"/>
</dbReference>
<gene>
    <name evidence="8" type="ORF">M440DRAFT_1145868</name>
</gene>
<keyword evidence="4 5" id="KW-0539">Nucleus</keyword>
<dbReference type="AlphaFoldDB" id="A0A2T4BQA5"/>
<protein>
    <recommendedName>
        <fullName evidence="7">Fork-head domain-containing protein</fullName>
    </recommendedName>
</protein>
<dbReference type="PROSITE" id="PS00658">
    <property type="entry name" value="FORK_HEAD_2"/>
    <property type="match status" value="1"/>
</dbReference>
<dbReference type="STRING" id="983965.A0A2T4BQA5"/>
<dbReference type="OrthoDB" id="5954824at2759"/>
<keyword evidence="1" id="KW-0805">Transcription regulation</keyword>
<dbReference type="SMART" id="SM00339">
    <property type="entry name" value="FH"/>
    <property type="match status" value="1"/>
</dbReference>
<keyword evidence="2 5" id="KW-0238">DNA-binding</keyword>
<keyword evidence="9" id="KW-1185">Reference proteome</keyword>
<evidence type="ECO:0000313" key="8">
    <source>
        <dbReference type="EMBL" id="PTB71474.1"/>
    </source>
</evidence>
<dbReference type="Pfam" id="PF00250">
    <property type="entry name" value="Forkhead"/>
    <property type="match status" value="1"/>
</dbReference>
<accession>A0A2T4BQA5</accession>
<reference evidence="8 9" key="1">
    <citation type="submission" date="2016-07" db="EMBL/GenBank/DDBJ databases">
        <title>Multiple horizontal gene transfer events from other fungi enriched the ability of initially mycotrophic Trichoderma (Ascomycota) to feed on dead plant biomass.</title>
        <authorList>
            <consortium name="DOE Joint Genome Institute"/>
            <person name="Aerts A."/>
            <person name="Atanasova L."/>
            <person name="Chenthamara K."/>
            <person name="Zhang J."/>
            <person name="Grujic M."/>
            <person name="Henrissat B."/>
            <person name="Kuo A."/>
            <person name="Salamov A."/>
            <person name="Lipzen A."/>
            <person name="Labutti K."/>
            <person name="Barry K."/>
            <person name="Miao Y."/>
            <person name="Rahimi M.J."/>
            <person name="Shen Q."/>
            <person name="Grigoriev I.V."/>
            <person name="Kubicek C.P."/>
            <person name="Druzhinina I.S."/>
        </authorList>
    </citation>
    <scope>NUCLEOTIDE SEQUENCE [LARGE SCALE GENOMIC DNA]</scope>
    <source>
        <strain evidence="8 9">ATCC 18648</strain>
    </source>
</reference>
<feature type="compositionally biased region" description="Gly residues" evidence="6">
    <location>
        <begin position="489"/>
        <end position="502"/>
    </location>
</feature>
<dbReference type="GO" id="GO:0000978">
    <property type="term" value="F:RNA polymerase II cis-regulatory region sequence-specific DNA binding"/>
    <property type="evidence" value="ECO:0007669"/>
    <property type="project" value="TreeGrafter"/>
</dbReference>
<feature type="region of interest" description="Disordered" evidence="6">
    <location>
        <begin position="406"/>
        <end position="441"/>
    </location>
</feature>
<evidence type="ECO:0000256" key="1">
    <source>
        <dbReference type="ARBA" id="ARBA00023015"/>
    </source>
</evidence>
<dbReference type="EMBL" id="KZ679148">
    <property type="protein sequence ID" value="PTB71474.1"/>
    <property type="molecule type" value="Genomic_DNA"/>
</dbReference>
<feature type="compositionally biased region" description="Low complexity" evidence="6">
    <location>
        <begin position="79"/>
        <end position="94"/>
    </location>
</feature>
<dbReference type="PRINTS" id="PR00053">
    <property type="entry name" value="FORKHEAD"/>
</dbReference>
<feature type="compositionally biased region" description="Polar residues" evidence="6">
    <location>
        <begin position="509"/>
        <end position="518"/>
    </location>
</feature>
<feature type="compositionally biased region" description="Low complexity" evidence="6">
    <location>
        <begin position="186"/>
        <end position="199"/>
    </location>
</feature>
<organism evidence="8 9">
    <name type="scientific">Trichoderma longibrachiatum ATCC 18648</name>
    <dbReference type="NCBI Taxonomy" id="983965"/>
    <lineage>
        <taxon>Eukaryota</taxon>
        <taxon>Fungi</taxon>
        <taxon>Dikarya</taxon>
        <taxon>Ascomycota</taxon>
        <taxon>Pezizomycotina</taxon>
        <taxon>Sordariomycetes</taxon>
        <taxon>Hypocreomycetidae</taxon>
        <taxon>Hypocreales</taxon>
        <taxon>Hypocreaceae</taxon>
        <taxon>Trichoderma</taxon>
    </lineage>
</organism>
<dbReference type="InterPro" id="IPR036388">
    <property type="entry name" value="WH-like_DNA-bd_sf"/>
</dbReference>
<evidence type="ECO:0000256" key="3">
    <source>
        <dbReference type="ARBA" id="ARBA00023163"/>
    </source>
</evidence>
<keyword evidence="3" id="KW-0804">Transcription</keyword>
<dbReference type="InterPro" id="IPR030456">
    <property type="entry name" value="TF_fork_head_CS_2"/>
</dbReference>